<dbReference type="Proteomes" id="UP000064137">
    <property type="component" value="Chromosome"/>
</dbReference>
<evidence type="ECO:0000259" key="6">
    <source>
        <dbReference type="Pfam" id="PF00171"/>
    </source>
</evidence>
<organism evidence="7 8">
    <name type="scientific">Pseudomonas oryzihabitans</name>
    <dbReference type="NCBI Taxonomy" id="47885"/>
    <lineage>
        <taxon>Bacteria</taxon>
        <taxon>Pseudomonadati</taxon>
        <taxon>Pseudomonadota</taxon>
        <taxon>Gammaproteobacteria</taxon>
        <taxon>Pseudomonadales</taxon>
        <taxon>Pseudomonadaceae</taxon>
        <taxon>Pseudomonas</taxon>
    </lineage>
</organism>
<sequence length="487" mass="51919">MPLHLDLQDPRLFKESAYVDGHWITADSGATFAVENPATGETIAQVAALEATETARAIAAAEAAWPAWRERPAAERAALLERWYALMLEHQNDLALLMTLEQGKPLGEARGEIAYGASFVKWFAEEARRAYGDILPAPARDRRVLVLRQPVGVAAAITPWNFPNAMITRKAAPALAAGCPVVIKPSDLTPLSALALAELADRAGFPPGVFNVLTGMPAGIGGELTRNPAVRKLSFTGSTRIGQLLLAQCAATVKRTSMELGGNAPFIIFDDADLDLAVAGVLQSKFRNAGQTCVCANRILVQDGIHDRFAERLAAEVAKFKVGNGLEAGVALGPLINRQAVDKVARHVDDALTQGAKALFGGLPGGRDQFVAPTVLTGATADMLLASEETFGPVAPLFRFRDEAEALTLANATPYGLAAYYYTQDLRRAWRVGEQLDFGMVALNTGTLSMEVAPFGGVKQSGLGREGSHLGLDEYLEVKAWHLGGLD</sequence>
<evidence type="ECO:0000313" key="8">
    <source>
        <dbReference type="Proteomes" id="UP000064137"/>
    </source>
</evidence>
<dbReference type="AlphaFoldDB" id="A0A0U4VN53"/>
<dbReference type="InterPro" id="IPR016163">
    <property type="entry name" value="Ald_DH_C"/>
</dbReference>
<proteinExistence type="inferred from homology"/>
<dbReference type="FunFam" id="3.40.309.10:FF:000004">
    <property type="entry name" value="Succinate-semialdehyde dehydrogenase I"/>
    <property type="match status" value="1"/>
</dbReference>
<dbReference type="InterPro" id="IPR015590">
    <property type="entry name" value="Aldehyde_DH_dom"/>
</dbReference>
<dbReference type="NCBIfam" id="TIGR01780">
    <property type="entry name" value="SSADH"/>
    <property type="match status" value="1"/>
</dbReference>
<evidence type="ECO:0000256" key="3">
    <source>
        <dbReference type="ARBA" id="ARBA00023002"/>
    </source>
</evidence>
<dbReference type="InterPro" id="IPR010102">
    <property type="entry name" value="Succ_semiAld_DH"/>
</dbReference>
<evidence type="ECO:0000256" key="4">
    <source>
        <dbReference type="PROSITE-ProRule" id="PRU10007"/>
    </source>
</evidence>
<comment type="similarity">
    <text evidence="1 5">Belongs to the aldehyde dehydrogenase family.</text>
</comment>
<evidence type="ECO:0000256" key="1">
    <source>
        <dbReference type="ARBA" id="ARBA00009986"/>
    </source>
</evidence>
<feature type="domain" description="Aldehyde dehydrogenase" evidence="6">
    <location>
        <begin position="23"/>
        <end position="480"/>
    </location>
</feature>
<evidence type="ECO:0000313" key="7">
    <source>
        <dbReference type="EMBL" id="ALZ84624.1"/>
    </source>
</evidence>
<dbReference type="OrthoDB" id="9812625at2"/>
<name>A0A0U4VN53_9PSED</name>
<dbReference type="GO" id="GO:0004777">
    <property type="term" value="F:succinate-semialdehyde dehydrogenase (NAD+) activity"/>
    <property type="evidence" value="ECO:0007669"/>
    <property type="project" value="TreeGrafter"/>
</dbReference>
<dbReference type="InterPro" id="IPR016161">
    <property type="entry name" value="Ald_DH/histidinol_DH"/>
</dbReference>
<dbReference type="InterPro" id="IPR016162">
    <property type="entry name" value="Ald_DH_N"/>
</dbReference>
<dbReference type="FunFam" id="3.40.605.10:FF:000005">
    <property type="entry name" value="Succinate-semialdehyde dehydrogenase I"/>
    <property type="match status" value="1"/>
</dbReference>
<dbReference type="PROSITE" id="PS00687">
    <property type="entry name" value="ALDEHYDE_DEHYDR_GLU"/>
    <property type="match status" value="1"/>
</dbReference>
<dbReference type="Pfam" id="PF00171">
    <property type="entry name" value="Aldedh"/>
    <property type="match status" value="1"/>
</dbReference>
<dbReference type="InterPro" id="IPR029510">
    <property type="entry name" value="Ald_DH_CS_GLU"/>
</dbReference>
<protein>
    <submittedName>
        <fullName evidence="7">NAD-dependent succinate-semialdehyde dehydrogenase</fullName>
    </submittedName>
</protein>
<dbReference type="Gene3D" id="3.40.309.10">
    <property type="entry name" value="Aldehyde Dehydrogenase, Chain A, domain 2"/>
    <property type="match status" value="1"/>
</dbReference>
<dbReference type="GO" id="GO:0009450">
    <property type="term" value="P:gamma-aminobutyric acid catabolic process"/>
    <property type="evidence" value="ECO:0007669"/>
    <property type="project" value="InterPro"/>
</dbReference>
<dbReference type="FunFam" id="3.40.605.10:FF:000026">
    <property type="entry name" value="Aldehyde dehydrogenase, putative"/>
    <property type="match status" value="1"/>
</dbReference>
<evidence type="ECO:0000256" key="2">
    <source>
        <dbReference type="ARBA" id="ARBA00022857"/>
    </source>
</evidence>
<dbReference type="SUPFAM" id="SSF53720">
    <property type="entry name" value="ALDH-like"/>
    <property type="match status" value="1"/>
</dbReference>
<reference evidence="7 8" key="1">
    <citation type="submission" date="2016-01" db="EMBL/GenBank/DDBJ databases">
        <title>Annotation of Pseudomonas oryzihabitans USDA-ARS-USMARC-56511.</title>
        <authorList>
            <person name="Harhay G.P."/>
            <person name="Harhay D.M."/>
            <person name="Smith T.P.L."/>
            <person name="Bono J.L."/>
            <person name="Heaton M.P."/>
            <person name="Clawson M.L."/>
            <person name="Chitko-Mckown C.G."/>
            <person name="Capik S.F."/>
            <person name="DeDonder K.D."/>
            <person name="Apley M.D."/>
            <person name="Lubbers B.V."/>
            <person name="White B.J."/>
            <person name="Larson R.L."/>
        </authorList>
    </citation>
    <scope>NUCLEOTIDE SEQUENCE [LARGE SCALE GENOMIC DNA]</scope>
    <source>
        <strain evidence="7 8">USDA-ARS-USMARC-56511</strain>
    </source>
</reference>
<accession>A0A0U4VN53</accession>
<keyword evidence="2" id="KW-0521">NADP</keyword>
<evidence type="ECO:0000256" key="5">
    <source>
        <dbReference type="RuleBase" id="RU003345"/>
    </source>
</evidence>
<dbReference type="EMBL" id="CP013987">
    <property type="protein sequence ID" value="ALZ84624.1"/>
    <property type="molecule type" value="Genomic_DNA"/>
</dbReference>
<dbReference type="InterPro" id="IPR016160">
    <property type="entry name" value="Ald_DH_CS_CYS"/>
</dbReference>
<dbReference type="PROSITE" id="PS00070">
    <property type="entry name" value="ALDEHYDE_DEHYDR_CYS"/>
    <property type="match status" value="1"/>
</dbReference>
<dbReference type="RefSeq" id="WP_059314814.1">
    <property type="nucleotide sequence ID" value="NZ_CP013987.1"/>
</dbReference>
<dbReference type="CDD" id="cd07103">
    <property type="entry name" value="ALDH_F5_SSADH_GabD"/>
    <property type="match status" value="1"/>
</dbReference>
<feature type="active site" evidence="4">
    <location>
        <position position="259"/>
    </location>
</feature>
<dbReference type="Gene3D" id="3.40.605.10">
    <property type="entry name" value="Aldehyde Dehydrogenase, Chain A, domain 1"/>
    <property type="match status" value="1"/>
</dbReference>
<dbReference type="PANTHER" id="PTHR43353:SF5">
    <property type="entry name" value="SUCCINATE-SEMIALDEHYDE DEHYDROGENASE, MITOCHONDRIAL"/>
    <property type="match status" value="1"/>
</dbReference>
<dbReference type="PANTHER" id="PTHR43353">
    <property type="entry name" value="SUCCINATE-SEMIALDEHYDE DEHYDROGENASE, MITOCHONDRIAL"/>
    <property type="match status" value="1"/>
</dbReference>
<keyword evidence="3 5" id="KW-0560">Oxidoreductase</keyword>
<dbReference type="InterPro" id="IPR050740">
    <property type="entry name" value="Aldehyde_DH_Superfamily"/>
</dbReference>
<dbReference type="GO" id="GO:0005829">
    <property type="term" value="C:cytosol"/>
    <property type="evidence" value="ECO:0007669"/>
    <property type="project" value="TreeGrafter"/>
</dbReference>
<dbReference type="KEGG" id="por:APT59_10615"/>
<gene>
    <name evidence="7" type="primary">gabD</name>
    <name evidence="7" type="ORF">APT59_10615</name>
</gene>